<protein>
    <submittedName>
        <fullName evidence="1">Uncharacterized protein</fullName>
    </submittedName>
</protein>
<sequence>MGSESPPEAGTIDASQVQQTAQLSRTQMVRGSGAALVAQGRRLSPQVLVLLY</sequence>
<dbReference type="Proteomes" id="UP001596001">
    <property type="component" value="Unassembled WGS sequence"/>
</dbReference>
<dbReference type="RefSeq" id="WP_382433021.1">
    <property type="nucleotide sequence ID" value="NZ_JBHSHJ010000008.1"/>
</dbReference>
<dbReference type="EMBL" id="JBHSHJ010000008">
    <property type="protein sequence ID" value="MFC4789542.1"/>
    <property type="molecule type" value="Genomic_DNA"/>
</dbReference>
<comment type="caution">
    <text evidence="1">The sequence shown here is derived from an EMBL/GenBank/DDBJ whole genome shotgun (WGS) entry which is preliminary data.</text>
</comment>
<organism evidence="1 2">
    <name type="scientific">Giesbergeria sinuosa</name>
    <dbReference type="NCBI Taxonomy" id="80883"/>
    <lineage>
        <taxon>Bacteria</taxon>
        <taxon>Pseudomonadati</taxon>
        <taxon>Pseudomonadota</taxon>
        <taxon>Betaproteobacteria</taxon>
        <taxon>Burkholderiales</taxon>
        <taxon>Comamonadaceae</taxon>
        <taxon>Giesbergeria</taxon>
    </lineage>
</organism>
<proteinExistence type="predicted"/>
<evidence type="ECO:0000313" key="1">
    <source>
        <dbReference type="EMBL" id="MFC4789542.1"/>
    </source>
</evidence>
<name>A0ABV9QGS4_9BURK</name>
<gene>
    <name evidence="1" type="ORF">ACFO6X_11185</name>
</gene>
<evidence type="ECO:0000313" key="2">
    <source>
        <dbReference type="Proteomes" id="UP001596001"/>
    </source>
</evidence>
<accession>A0ABV9QGS4</accession>
<reference evidence="2" key="1">
    <citation type="journal article" date="2019" name="Int. J. Syst. Evol. Microbiol.">
        <title>The Global Catalogue of Microorganisms (GCM) 10K type strain sequencing project: providing services to taxonomists for standard genome sequencing and annotation.</title>
        <authorList>
            <consortium name="The Broad Institute Genomics Platform"/>
            <consortium name="The Broad Institute Genome Sequencing Center for Infectious Disease"/>
            <person name="Wu L."/>
            <person name="Ma J."/>
        </authorList>
    </citation>
    <scope>NUCLEOTIDE SEQUENCE [LARGE SCALE GENOMIC DNA]</scope>
    <source>
        <strain evidence="2">CCUG 49452</strain>
    </source>
</reference>
<keyword evidence="2" id="KW-1185">Reference proteome</keyword>